<proteinExistence type="inferred from homology"/>
<dbReference type="PROSITE" id="PS50892">
    <property type="entry name" value="V_SNARE"/>
    <property type="match status" value="1"/>
</dbReference>
<dbReference type="InterPro" id="IPR042855">
    <property type="entry name" value="V_SNARE_CC"/>
</dbReference>
<accession>A0A2X0LL63</accession>
<keyword evidence="2" id="KW-0488">Methylation</keyword>
<dbReference type="STRING" id="289078.A0A2X0LL63"/>
<dbReference type="GO" id="GO:0006888">
    <property type="term" value="P:endoplasmic reticulum to Golgi vesicle-mediated transport"/>
    <property type="evidence" value="ECO:0007669"/>
    <property type="project" value="TreeGrafter"/>
</dbReference>
<comment type="similarity">
    <text evidence="1">Belongs to the synaptobrevin family.</text>
</comment>
<name>A0A2X0LL63_9BASI</name>
<evidence type="ECO:0000256" key="3">
    <source>
        <dbReference type="ARBA" id="ARBA00023136"/>
    </source>
</evidence>
<dbReference type="SMART" id="SM01270">
    <property type="entry name" value="Longin"/>
    <property type="match status" value="1"/>
</dbReference>
<dbReference type="PROSITE" id="PS50859">
    <property type="entry name" value="LONGIN"/>
    <property type="match status" value="1"/>
</dbReference>
<keyword evidence="13" id="KW-1185">Reference proteome</keyword>
<evidence type="ECO:0000256" key="7">
    <source>
        <dbReference type="ARBA" id="ARBA00026133"/>
    </source>
</evidence>
<dbReference type="GO" id="GO:0005484">
    <property type="term" value="F:SNAP receptor activity"/>
    <property type="evidence" value="ECO:0007669"/>
    <property type="project" value="TreeGrafter"/>
</dbReference>
<keyword evidence="6" id="KW-0636">Prenylation</keyword>
<evidence type="ECO:0000256" key="5">
    <source>
        <dbReference type="ARBA" id="ARBA00023288"/>
    </source>
</evidence>
<dbReference type="InterPro" id="IPR010908">
    <property type="entry name" value="Longin_dom"/>
</dbReference>
<sequence>MKIISIQILAVEPARSAIPAVPVAAALNLSSFSFYQRSVRVGGGGGGGGVVRLRMWERYGAWERPFGCSKGSKGHVVEALKVMHSLLELQPARVDPTELTLLPDTPRHVRVTISQFMDFFSRTVAERTAPGQRQSVEQESASTAYTAHAYTRASDNLAGVIITDQEYPVRVAFSLINKILDEFTTQVKRDVWEAKARESRQAGKQYLVEFPQLQEYCTKYQDPKQADTIMKVQQELDETKIILHKTIESVLERGEKLDSLVDKSAALSASSVQALYRNVNASKEREAHTQACLARRSKNFYKTAQKQNSCCVVM</sequence>
<evidence type="ECO:0000256" key="9">
    <source>
        <dbReference type="PROSITE-ProRule" id="PRU00290"/>
    </source>
</evidence>
<dbReference type="CDD" id="cd14824">
    <property type="entry name" value="Longin"/>
    <property type="match status" value="1"/>
</dbReference>
<keyword evidence="4" id="KW-0564">Palmitate</keyword>
<evidence type="ECO:0000256" key="8">
    <source>
        <dbReference type="ARBA" id="ARBA00046278"/>
    </source>
</evidence>
<evidence type="ECO:0000256" key="4">
    <source>
        <dbReference type="ARBA" id="ARBA00023139"/>
    </source>
</evidence>
<evidence type="ECO:0000259" key="10">
    <source>
        <dbReference type="PROSITE" id="PS50859"/>
    </source>
</evidence>
<dbReference type="PANTHER" id="PTHR45806:SF1">
    <property type="entry name" value="SYNAPTOBREVIN HOMOLOG YKT6"/>
    <property type="match status" value="1"/>
</dbReference>
<dbReference type="PANTHER" id="PTHR45806">
    <property type="entry name" value="SYNAPTOBREVIN HOMOLOG YKT6"/>
    <property type="match status" value="1"/>
</dbReference>
<dbReference type="Proteomes" id="UP000249723">
    <property type="component" value="Unassembled WGS sequence"/>
</dbReference>
<evidence type="ECO:0000313" key="12">
    <source>
        <dbReference type="EMBL" id="SCZ92703.1"/>
    </source>
</evidence>
<keyword evidence="5" id="KW-0449">Lipoprotein</keyword>
<dbReference type="SUPFAM" id="SSF58038">
    <property type="entry name" value="SNARE fusion complex"/>
    <property type="match status" value="1"/>
</dbReference>
<dbReference type="PRINTS" id="PR00219">
    <property type="entry name" value="SYNAPTOBREVN"/>
</dbReference>
<gene>
    <name evidence="12" type="ORF">BZ3500_MVSOF-1268-A1-R1_CHR5-2G08121</name>
</gene>
<dbReference type="GO" id="GO:0005794">
    <property type="term" value="C:Golgi apparatus"/>
    <property type="evidence" value="ECO:0007669"/>
    <property type="project" value="TreeGrafter"/>
</dbReference>
<evidence type="ECO:0000256" key="1">
    <source>
        <dbReference type="ARBA" id="ARBA00008025"/>
    </source>
</evidence>
<reference evidence="13" key="1">
    <citation type="submission" date="2016-10" db="EMBL/GenBank/DDBJ databases">
        <authorList>
            <person name="Jeantristanb JTB J.-T."/>
            <person name="Ricardo R."/>
        </authorList>
    </citation>
    <scope>NUCLEOTIDE SEQUENCE [LARGE SCALE GENOMIC DNA]</scope>
</reference>
<dbReference type="Pfam" id="PF13774">
    <property type="entry name" value="Longin"/>
    <property type="match status" value="1"/>
</dbReference>
<dbReference type="SUPFAM" id="SSF64356">
    <property type="entry name" value="SNARE-like"/>
    <property type="match status" value="1"/>
</dbReference>
<evidence type="ECO:0000313" key="13">
    <source>
        <dbReference type="Proteomes" id="UP000249723"/>
    </source>
</evidence>
<evidence type="ECO:0000256" key="6">
    <source>
        <dbReference type="ARBA" id="ARBA00023289"/>
    </source>
</evidence>
<dbReference type="InterPro" id="IPR011012">
    <property type="entry name" value="Longin-like_dom_sf"/>
</dbReference>
<dbReference type="EMBL" id="FMWP01000018">
    <property type="protein sequence ID" value="SCZ92703.1"/>
    <property type="molecule type" value="Genomic_DNA"/>
</dbReference>
<keyword evidence="3" id="KW-0472">Membrane</keyword>
<dbReference type="AlphaFoldDB" id="A0A2X0LL63"/>
<dbReference type="PROSITE" id="PS00417">
    <property type="entry name" value="SYNAPTOBREVIN"/>
    <property type="match status" value="1"/>
</dbReference>
<dbReference type="Pfam" id="PF00957">
    <property type="entry name" value="Synaptobrevin"/>
    <property type="match status" value="1"/>
</dbReference>
<protein>
    <recommendedName>
        <fullName evidence="7">Synaptobrevin homolog YKT6</fullName>
    </recommendedName>
</protein>
<dbReference type="Gene3D" id="3.30.450.50">
    <property type="entry name" value="Longin domain"/>
    <property type="match status" value="1"/>
</dbReference>
<dbReference type="GO" id="GO:0016020">
    <property type="term" value="C:membrane"/>
    <property type="evidence" value="ECO:0007669"/>
    <property type="project" value="InterPro"/>
</dbReference>
<keyword evidence="9" id="KW-0175">Coiled coil</keyword>
<evidence type="ECO:0000259" key="11">
    <source>
        <dbReference type="PROSITE" id="PS50892"/>
    </source>
</evidence>
<evidence type="ECO:0000256" key="2">
    <source>
        <dbReference type="ARBA" id="ARBA00022481"/>
    </source>
</evidence>
<feature type="domain" description="V-SNARE coiled-coil homology" evidence="11">
    <location>
        <begin position="228"/>
        <end position="291"/>
    </location>
</feature>
<dbReference type="InterPro" id="IPR001388">
    <property type="entry name" value="Synaptobrevin-like"/>
</dbReference>
<feature type="domain" description="Longin" evidence="10">
    <location>
        <begin position="90"/>
        <end position="214"/>
    </location>
</feature>
<comment type="subcellular location">
    <subcellularLocation>
        <location evidence="8">Endomembrane system</location>
        <topology evidence="8">Lipid-anchor</topology>
        <orientation evidence="8">Cytoplasmic side</orientation>
    </subcellularLocation>
</comment>
<organism evidence="12 13">
    <name type="scientific">Microbotryum saponariae</name>
    <dbReference type="NCBI Taxonomy" id="289078"/>
    <lineage>
        <taxon>Eukaryota</taxon>
        <taxon>Fungi</taxon>
        <taxon>Dikarya</taxon>
        <taxon>Basidiomycota</taxon>
        <taxon>Pucciniomycotina</taxon>
        <taxon>Microbotryomycetes</taxon>
        <taxon>Microbotryales</taxon>
        <taxon>Microbotryaceae</taxon>
        <taxon>Microbotryum</taxon>
    </lineage>
</organism>
<dbReference type="Gene3D" id="1.20.5.110">
    <property type="match status" value="1"/>
</dbReference>
<dbReference type="OrthoDB" id="27923at2759"/>